<keyword evidence="1" id="KW-0808">Transferase</keyword>
<protein>
    <submittedName>
        <fullName evidence="1">Protein kinase</fullName>
    </submittedName>
</protein>
<organism evidence="1 2">
    <name type="scientific">Phytophthora megakarya</name>
    <dbReference type="NCBI Taxonomy" id="4795"/>
    <lineage>
        <taxon>Eukaryota</taxon>
        <taxon>Sar</taxon>
        <taxon>Stramenopiles</taxon>
        <taxon>Oomycota</taxon>
        <taxon>Peronosporomycetes</taxon>
        <taxon>Peronosporales</taxon>
        <taxon>Peronosporaceae</taxon>
        <taxon>Phytophthora</taxon>
    </lineage>
</organism>
<proteinExistence type="predicted"/>
<dbReference type="GO" id="GO:0016301">
    <property type="term" value="F:kinase activity"/>
    <property type="evidence" value="ECO:0007669"/>
    <property type="project" value="UniProtKB-KW"/>
</dbReference>
<dbReference type="OrthoDB" id="63267at2759"/>
<dbReference type="EMBL" id="NBNE01007326">
    <property type="protein sequence ID" value="OWZ00789.1"/>
    <property type="molecule type" value="Genomic_DNA"/>
</dbReference>
<name>A0A225V744_9STRA</name>
<comment type="caution">
    <text evidence="1">The sequence shown here is derived from an EMBL/GenBank/DDBJ whole genome shotgun (WGS) entry which is preliminary data.</text>
</comment>
<dbReference type="Gene3D" id="1.10.510.10">
    <property type="entry name" value="Transferase(Phosphotransferase) domain 1"/>
    <property type="match status" value="1"/>
</dbReference>
<dbReference type="STRING" id="4795.A0A225V744"/>
<accession>A0A225V744</accession>
<keyword evidence="2" id="KW-1185">Reference proteome</keyword>
<evidence type="ECO:0000313" key="1">
    <source>
        <dbReference type="EMBL" id="OWZ00789.1"/>
    </source>
</evidence>
<evidence type="ECO:0000313" key="2">
    <source>
        <dbReference type="Proteomes" id="UP000198211"/>
    </source>
</evidence>
<reference evidence="2" key="1">
    <citation type="submission" date="2017-03" db="EMBL/GenBank/DDBJ databases">
        <title>Phytopthora megakarya and P. palmivora, two closely related causual agents of cacao black pod achieved similar genome size and gene model numbers by different mechanisms.</title>
        <authorList>
            <person name="Ali S."/>
            <person name="Shao J."/>
            <person name="Larry D.J."/>
            <person name="Kronmiller B."/>
            <person name="Shen D."/>
            <person name="Strem M.D."/>
            <person name="Melnick R.L."/>
            <person name="Guiltinan M.J."/>
            <person name="Tyler B.M."/>
            <person name="Meinhardt L.W."/>
            <person name="Bailey B.A."/>
        </authorList>
    </citation>
    <scope>NUCLEOTIDE SEQUENCE [LARGE SCALE GENOMIC DNA]</scope>
    <source>
        <strain evidence="2">zdho120</strain>
    </source>
</reference>
<gene>
    <name evidence="1" type="ORF">PHMEG_00027947</name>
</gene>
<dbReference type="Proteomes" id="UP000198211">
    <property type="component" value="Unassembled WGS sequence"/>
</dbReference>
<keyword evidence="1" id="KW-0418">Kinase</keyword>
<dbReference type="AlphaFoldDB" id="A0A225V744"/>
<sequence>MKRMFHNILHRNVIFTQTFSDEAKDLLTTLLYRDSEKQLGPGGPSDLGHPFFARIDMLMREMEPTPSLL</sequence>